<feature type="domain" description="Ndc10" evidence="2">
    <location>
        <begin position="373"/>
        <end position="511"/>
    </location>
</feature>
<dbReference type="Proteomes" id="UP000078561">
    <property type="component" value="Unassembled WGS sequence"/>
</dbReference>
<reference evidence="3" key="1">
    <citation type="submission" date="2016-04" db="EMBL/GenBank/DDBJ databases">
        <authorList>
            <person name="Evans L.H."/>
            <person name="Alamgir A."/>
            <person name="Owens N."/>
            <person name="Weber N.D."/>
            <person name="Virtaneva K."/>
            <person name="Barbian K."/>
            <person name="Babar A."/>
            <person name="Rosenke K."/>
        </authorList>
    </citation>
    <scope>NUCLEOTIDE SEQUENCE [LARGE SCALE GENOMIC DNA]</scope>
    <source>
        <strain evidence="3">CBS 101.48</strain>
    </source>
</reference>
<dbReference type="InParanoid" id="A0A168RC15"/>
<dbReference type="Gene3D" id="1.10.443.20">
    <property type="entry name" value="Centromere DNA-binding protein complex CBF3 subunit, domain 2"/>
    <property type="match status" value="1"/>
</dbReference>
<evidence type="ECO:0000313" key="4">
    <source>
        <dbReference type="Proteomes" id="UP000078561"/>
    </source>
</evidence>
<organism evidence="3">
    <name type="scientific">Absidia glauca</name>
    <name type="common">Pin mould</name>
    <dbReference type="NCBI Taxonomy" id="4829"/>
    <lineage>
        <taxon>Eukaryota</taxon>
        <taxon>Fungi</taxon>
        <taxon>Fungi incertae sedis</taxon>
        <taxon>Mucoromycota</taxon>
        <taxon>Mucoromycotina</taxon>
        <taxon>Mucoromycetes</taxon>
        <taxon>Mucorales</taxon>
        <taxon>Cunninghamellaceae</taxon>
        <taxon>Absidia</taxon>
    </lineage>
</organism>
<feature type="compositionally biased region" description="Low complexity" evidence="1">
    <location>
        <begin position="63"/>
        <end position="83"/>
    </location>
</feature>
<accession>A0A168RC15</accession>
<feature type="region of interest" description="Disordered" evidence="1">
    <location>
        <begin position="63"/>
        <end position="86"/>
    </location>
</feature>
<evidence type="ECO:0000259" key="2">
    <source>
        <dbReference type="Pfam" id="PF16787"/>
    </source>
</evidence>
<dbReference type="InterPro" id="IPR038279">
    <property type="entry name" value="Ndc10_dom2_sf"/>
</dbReference>
<dbReference type="InterPro" id="IPR031872">
    <property type="entry name" value="NDC10_II"/>
</dbReference>
<sequence length="594" mass="67656">MTLRKPLLLQSLFFFGLLGLFFLCRKAFEPSLTSPIPTPPDTLCSIKEDLTLACTHDTNTTDSLPSDIDTTTSSSSSSNNSSSKVKQRPPYTFVTAASSNHFCALEAMLYIMREIKSHVDPSVYPRLIVYNLGLTARQNQVLDNLYNHGGFFDELIDFNYTKYPAFWDVRVNRGEYAWKPGAVKEVQEKYGGIIVWLDTGDVPNTEFVETMPDYIKRHGFWSPRSTGFMGAKFNHIGLFRYFHSSRQEYAMMENCNGAALGFDADNPKVVDTLIQPWYDCALNKNCIAPKGSSRRNHRQDQTAISFLALRAGYRCFEYPEFHGLTIHQDDLCNDRLALLQRSGALLTPSSYENAGTQFEVKIKPSRQAQVWPYSSHQESISKTLSSPGIKSNKKTHINCGSSARMAGNVCANVDQIRRQGGWNNTNLPRELVRSIADFPTYGRFFYIARTALNPPTKLSPGDPTQPAVAENAFVQVIMMFRKTFIQDSVLMMELHPCNPIWQHSIFSDPAYLSFKRDMLQIEAQDHDPAHTLLQQCVPMHSRFQTPIDYKIIIFLLSYYFAPSSPRHYFFASIVILFTPRRQTNERTSKRTNER</sequence>
<keyword evidence="4" id="KW-1185">Reference proteome</keyword>
<dbReference type="EMBL" id="LT554591">
    <property type="protein sequence ID" value="SAM06475.1"/>
    <property type="molecule type" value="Genomic_DNA"/>
</dbReference>
<dbReference type="GO" id="GO:0003677">
    <property type="term" value="F:DNA binding"/>
    <property type="evidence" value="ECO:0007669"/>
    <property type="project" value="InterPro"/>
</dbReference>
<dbReference type="PANTHER" id="PTHR31389:SF4">
    <property type="entry name" value="LD39211P"/>
    <property type="match status" value="1"/>
</dbReference>
<protein>
    <recommendedName>
        <fullName evidence="2">Ndc10 domain-containing protein</fullName>
    </recommendedName>
</protein>
<dbReference type="STRING" id="4829.A0A168RC15"/>
<dbReference type="Pfam" id="PF16787">
    <property type="entry name" value="NDC10_II"/>
    <property type="match status" value="1"/>
</dbReference>
<evidence type="ECO:0000313" key="3">
    <source>
        <dbReference type="EMBL" id="SAM06475.1"/>
    </source>
</evidence>
<dbReference type="PANTHER" id="PTHR31389">
    <property type="entry name" value="LD39211P"/>
    <property type="match status" value="1"/>
</dbReference>
<gene>
    <name evidence="3" type="primary">ABSGL_12364.1 scaffold 12745</name>
</gene>
<dbReference type="OrthoDB" id="5954868at2759"/>
<name>A0A168RC15_ABSGL</name>
<proteinExistence type="predicted"/>
<dbReference type="AlphaFoldDB" id="A0A168RC15"/>
<evidence type="ECO:0000256" key="1">
    <source>
        <dbReference type="SAM" id="MobiDB-lite"/>
    </source>
</evidence>